<accession>A0A397T137</accession>
<name>A0A397T137_9GLOM</name>
<evidence type="ECO:0000313" key="3">
    <source>
        <dbReference type="Proteomes" id="UP000265703"/>
    </source>
</evidence>
<feature type="compositionally biased region" description="Basic and acidic residues" evidence="1">
    <location>
        <begin position="57"/>
        <end position="73"/>
    </location>
</feature>
<dbReference type="AlphaFoldDB" id="A0A397T137"/>
<feature type="region of interest" description="Disordered" evidence="1">
    <location>
        <begin position="49"/>
        <end position="73"/>
    </location>
</feature>
<dbReference type="OrthoDB" id="2436695at2759"/>
<organism evidence="2 3">
    <name type="scientific">Glomus cerebriforme</name>
    <dbReference type="NCBI Taxonomy" id="658196"/>
    <lineage>
        <taxon>Eukaryota</taxon>
        <taxon>Fungi</taxon>
        <taxon>Fungi incertae sedis</taxon>
        <taxon>Mucoromycota</taxon>
        <taxon>Glomeromycotina</taxon>
        <taxon>Glomeromycetes</taxon>
        <taxon>Glomerales</taxon>
        <taxon>Glomeraceae</taxon>
        <taxon>Glomus</taxon>
    </lineage>
</organism>
<evidence type="ECO:0000313" key="2">
    <source>
        <dbReference type="EMBL" id="RIA91532.1"/>
    </source>
</evidence>
<dbReference type="EMBL" id="QKYT01000150">
    <property type="protein sequence ID" value="RIA91532.1"/>
    <property type="molecule type" value="Genomic_DNA"/>
</dbReference>
<proteinExistence type="predicted"/>
<reference evidence="2 3" key="1">
    <citation type="submission" date="2018-06" db="EMBL/GenBank/DDBJ databases">
        <title>Comparative genomics reveals the genomic features of Rhizophagus irregularis, R. cerebriforme, R. diaphanum and Gigaspora rosea, and their symbiotic lifestyle signature.</title>
        <authorList>
            <person name="Morin E."/>
            <person name="San Clemente H."/>
            <person name="Chen E.C.H."/>
            <person name="De La Providencia I."/>
            <person name="Hainaut M."/>
            <person name="Kuo A."/>
            <person name="Kohler A."/>
            <person name="Murat C."/>
            <person name="Tang N."/>
            <person name="Roy S."/>
            <person name="Loubradou J."/>
            <person name="Henrissat B."/>
            <person name="Grigoriev I.V."/>
            <person name="Corradi N."/>
            <person name="Roux C."/>
            <person name="Martin F.M."/>
        </authorList>
    </citation>
    <scope>NUCLEOTIDE SEQUENCE [LARGE SCALE GENOMIC DNA]</scope>
    <source>
        <strain evidence="2 3">DAOM 227022</strain>
    </source>
</reference>
<keyword evidence="3" id="KW-1185">Reference proteome</keyword>
<dbReference type="Proteomes" id="UP000265703">
    <property type="component" value="Unassembled WGS sequence"/>
</dbReference>
<comment type="caution">
    <text evidence="2">The sequence shown here is derived from an EMBL/GenBank/DDBJ whole genome shotgun (WGS) entry which is preliminary data.</text>
</comment>
<evidence type="ECO:0000256" key="1">
    <source>
        <dbReference type="SAM" id="MobiDB-lite"/>
    </source>
</evidence>
<gene>
    <name evidence="2" type="ORF">C1645_821946</name>
</gene>
<sequence length="73" mass="8390">MPVFPQLEIDRSNEYIIATMDLSKGTPVYNIPAEYKGFSVLVDYGVVRASSDQEQEEQGHQESDHQEHRTYQS</sequence>
<protein>
    <submittedName>
        <fullName evidence="2">Uncharacterized protein</fullName>
    </submittedName>
</protein>